<accession>A0ABP4T6Y7</accession>
<keyword evidence="1" id="KW-0812">Transmembrane</keyword>
<comment type="caution">
    <text evidence="2">The sequence shown here is derived from an EMBL/GenBank/DDBJ whole genome shotgun (WGS) entry which is preliminary data.</text>
</comment>
<feature type="transmembrane region" description="Helical" evidence="1">
    <location>
        <begin position="66"/>
        <end position="95"/>
    </location>
</feature>
<evidence type="ECO:0000256" key="1">
    <source>
        <dbReference type="SAM" id="Phobius"/>
    </source>
</evidence>
<protein>
    <submittedName>
        <fullName evidence="2">Uncharacterized protein</fullName>
    </submittedName>
</protein>
<proteinExistence type="predicted"/>
<gene>
    <name evidence="2" type="ORF">GCM10009765_35640</name>
</gene>
<organism evidence="2 3">
    <name type="scientific">Fodinicola feengrottensis</name>
    <dbReference type="NCBI Taxonomy" id="435914"/>
    <lineage>
        <taxon>Bacteria</taxon>
        <taxon>Bacillati</taxon>
        <taxon>Actinomycetota</taxon>
        <taxon>Actinomycetes</taxon>
        <taxon>Mycobacteriales</taxon>
        <taxon>Fodinicola</taxon>
    </lineage>
</organism>
<dbReference type="Proteomes" id="UP001500618">
    <property type="component" value="Unassembled WGS sequence"/>
</dbReference>
<keyword evidence="1" id="KW-0472">Membrane</keyword>
<sequence length="147" mass="16336">MRCVYDTAGRRYVVPRITASFRRVCWDKVNDLRRQWLAYRGQHWAPLPVTTAAIERDTAQPMAATAIALLAAGVSGLALMIGYIGLFASSLVLFLTSSPDSAVEEVNVLVAALKFWSLPVIAVVFFGTLLVVVLFRRRSVRARKRLV</sequence>
<reference evidence="3" key="1">
    <citation type="journal article" date="2019" name="Int. J. Syst. Evol. Microbiol.">
        <title>The Global Catalogue of Microorganisms (GCM) 10K type strain sequencing project: providing services to taxonomists for standard genome sequencing and annotation.</title>
        <authorList>
            <consortium name="The Broad Institute Genomics Platform"/>
            <consortium name="The Broad Institute Genome Sequencing Center for Infectious Disease"/>
            <person name="Wu L."/>
            <person name="Ma J."/>
        </authorList>
    </citation>
    <scope>NUCLEOTIDE SEQUENCE [LARGE SCALE GENOMIC DNA]</scope>
    <source>
        <strain evidence="3">JCM 14718</strain>
    </source>
</reference>
<dbReference type="RefSeq" id="WP_163569146.1">
    <property type="nucleotide sequence ID" value="NZ_BAAANY010000011.1"/>
</dbReference>
<evidence type="ECO:0000313" key="3">
    <source>
        <dbReference type="Proteomes" id="UP001500618"/>
    </source>
</evidence>
<dbReference type="EMBL" id="BAAANY010000011">
    <property type="protein sequence ID" value="GAA1683313.1"/>
    <property type="molecule type" value="Genomic_DNA"/>
</dbReference>
<keyword evidence="1" id="KW-1133">Transmembrane helix</keyword>
<keyword evidence="3" id="KW-1185">Reference proteome</keyword>
<evidence type="ECO:0000313" key="2">
    <source>
        <dbReference type="EMBL" id="GAA1683313.1"/>
    </source>
</evidence>
<name>A0ABP4T6Y7_9ACTN</name>
<feature type="transmembrane region" description="Helical" evidence="1">
    <location>
        <begin position="115"/>
        <end position="135"/>
    </location>
</feature>